<evidence type="ECO:0000256" key="1">
    <source>
        <dbReference type="ARBA" id="ARBA00022598"/>
    </source>
</evidence>
<dbReference type="InterPro" id="IPR011793">
    <property type="entry name" value="YbdK"/>
</dbReference>
<dbReference type="PANTHER" id="PTHR36510:SF1">
    <property type="entry name" value="GLUTAMATE--CYSTEINE LIGASE 2-RELATED"/>
    <property type="match status" value="1"/>
</dbReference>
<evidence type="ECO:0000256" key="4">
    <source>
        <dbReference type="ARBA" id="ARBA00048819"/>
    </source>
</evidence>
<evidence type="ECO:0000256" key="3">
    <source>
        <dbReference type="ARBA" id="ARBA00022840"/>
    </source>
</evidence>
<name>A0A951UCC0_9CYAN</name>
<accession>A0A951UCC0</accession>
<comment type="caution">
    <text evidence="6">The sequence shown here is derived from an EMBL/GenBank/DDBJ whole genome shotgun (WGS) entry which is preliminary data.</text>
</comment>
<dbReference type="GO" id="GO:0004357">
    <property type="term" value="F:glutamate-cysteine ligase activity"/>
    <property type="evidence" value="ECO:0007669"/>
    <property type="project" value="UniProtKB-EC"/>
</dbReference>
<dbReference type="Pfam" id="PF04107">
    <property type="entry name" value="GCS2"/>
    <property type="match status" value="1"/>
</dbReference>
<sequence>MSPQAEEFTLGVEEEYQIINPQTRQLCARSQLILPTAQSALGDEVAKPEFRLSQIEVATPICRSLQDVRAQLIRLRGEVIAAAAKEGYQIAAAGTHPFSHWQKQLVTPKPSYQKLVQNYQLLMHELVTLGCHIHIGLSDREMAVQVMNRARLWLAPMLALSASSPFWLGMDTGYTSYRTVLISRLPMTGAPHIFESYSEYQAIVRSLIATNTIQEPTQICWDLRPSERYPTLEFRVADMCMTIDESVMMAGLARALVRSCYEQALLDAPYKAVRPELLRAAHWSASRWGLDAELVDVNAECSVPAQKLVKKFLEFVRPALEEFGEWDEVYAIVQETMQQGNSAARQRDLYKRTGSLEDVVDFVVRETAKGTTAL</sequence>
<organism evidence="6 7">
    <name type="scientific">Symplocastrum torsivum CPER-KK1</name>
    <dbReference type="NCBI Taxonomy" id="450513"/>
    <lineage>
        <taxon>Bacteria</taxon>
        <taxon>Bacillati</taxon>
        <taxon>Cyanobacteriota</taxon>
        <taxon>Cyanophyceae</taxon>
        <taxon>Oscillatoriophycideae</taxon>
        <taxon>Oscillatoriales</taxon>
        <taxon>Microcoleaceae</taxon>
        <taxon>Symplocastrum</taxon>
    </lineage>
</organism>
<keyword evidence="1 5" id="KW-0436">Ligase</keyword>
<dbReference type="Gene3D" id="3.30.590.20">
    <property type="match status" value="1"/>
</dbReference>
<comment type="catalytic activity">
    <reaction evidence="4 5">
        <text>L-cysteine + L-glutamate + ATP = gamma-L-glutamyl-L-cysteine + ADP + phosphate + H(+)</text>
        <dbReference type="Rhea" id="RHEA:13285"/>
        <dbReference type="ChEBI" id="CHEBI:15378"/>
        <dbReference type="ChEBI" id="CHEBI:29985"/>
        <dbReference type="ChEBI" id="CHEBI:30616"/>
        <dbReference type="ChEBI" id="CHEBI:35235"/>
        <dbReference type="ChEBI" id="CHEBI:43474"/>
        <dbReference type="ChEBI" id="CHEBI:58173"/>
        <dbReference type="ChEBI" id="CHEBI:456216"/>
        <dbReference type="EC" id="6.3.2.2"/>
    </reaction>
</comment>
<dbReference type="InterPro" id="IPR014746">
    <property type="entry name" value="Gln_synth/guanido_kin_cat_dom"/>
</dbReference>
<reference evidence="6" key="1">
    <citation type="submission" date="2021-05" db="EMBL/GenBank/DDBJ databases">
        <authorList>
            <person name="Pietrasiak N."/>
            <person name="Ward R."/>
            <person name="Stajich J.E."/>
            <person name="Kurbessoian T."/>
        </authorList>
    </citation>
    <scope>NUCLEOTIDE SEQUENCE</scope>
    <source>
        <strain evidence="6">CPER-KK1</strain>
    </source>
</reference>
<dbReference type="InterPro" id="IPR050141">
    <property type="entry name" value="GCL_type2/YbdK_subfam"/>
</dbReference>
<dbReference type="GO" id="GO:0042398">
    <property type="term" value="P:modified amino acid biosynthetic process"/>
    <property type="evidence" value="ECO:0007669"/>
    <property type="project" value="InterPro"/>
</dbReference>
<dbReference type="EC" id="6.3.2.2" evidence="5"/>
<dbReference type="InterPro" id="IPR006336">
    <property type="entry name" value="GCS2"/>
</dbReference>
<evidence type="ECO:0000256" key="5">
    <source>
        <dbReference type="HAMAP-Rule" id="MF_01609"/>
    </source>
</evidence>
<protein>
    <recommendedName>
        <fullName evidence="5">Putative glutamate--cysteine ligase 2</fullName>
        <ecNumber evidence="5">6.3.2.2</ecNumber>
    </recommendedName>
    <alternativeName>
        <fullName evidence="5">Gamma-glutamylcysteine synthetase 2</fullName>
        <shortName evidence="5">GCS 2</shortName>
        <shortName evidence="5">Gamma-GCS 2</shortName>
    </alternativeName>
</protein>
<dbReference type="NCBIfam" id="NF010039">
    <property type="entry name" value="PRK13515.1"/>
    <property type="match status" value="1"/>
</dbReference>
<dbReference type="NCBIfam" id="NF010041">
    <property type="entry name" value="PRK13517.1-1"/>
    <property type="match status" value="1"/>
</dbReference>
<comment type="similarity">
    <text evidence="5">Belongs to the glutamate--cysteine ligase type 2 family. YbdK subfamily.</text>
</comment>
<evidence type="ECO:0000256" key="2">
    <source>
        <dbReference type="ARBA" id="ARBA00022741"/>
    </source>
</evidence>
<comment type="function">
    <text evidence="5">ATP-dependent carboxylate-amine ligase which exhibits weak glutamate--cysteine ligase activity.</text>
</comment>
<evidence type="ECO:0000313" key="7">
    <source>
        <dbReference type="Proteomes" id="UP000753908"/>
    </source>
</evidence>
<reference evidence="6" key="2">
    <citation type="journal article" date="2022" name="Microbiol. Resour. Announc.">
        <title>Metagenome Sequencing to Explore Phylogenomics of Terrestrial Cyanobacteria.</title>
        <authorList>
            <person name="Ward R.D."/>
            <person name="Stajich J.E."/>
            <person name="Johansen J.R."/>
            <person name="Huntemann M."/>
            <person name="Clum A."/>
            <person name="Foster B."/>
            <person name="Foster B."/>
            <person name="Roux S."/>
            <person name="Palaniappan K."/>
            <person name="Varghese N."/>
            <person name="Mukherjee S."/>
            <person name="Reddy T.B.K."/>
            <person name="Daum C."/>
            <person name="Copeland A."/>
            <person name="Chen I.A."/>
            <person name="Ivanova N.N."/>
            <person name="Kyrpides N.C."/>
            <person name="Shapiro N."/>
            <person name="Eloe-Fadrosh E.A."/>
            <person name="Pietrasiak N."/>
        </authorList>
    </citation>
    <scope>NUCLEOTIDE SEQUENCE</scope>
    <source>
        <strain evidence="6">CPER-KK1</strain>
    </source>
</reference>
<dbReference type="GO" id="GO:0005524">
    <property type="term" value="F:ATP binding"/>
    <property type="evidence" value="ECO:0007669"/>
    <property type="project" value="UniProtKB-KW"/>
</dbReference>
<dbReference type="PANTHER" id="PTHR36510">
    <property type="entry name" value="GLUTAMATE--CYSTEINE LIGASE 2-RELATED"/>
    <property type="match status" value="1"/>
</dbReference>
<dbReference type="Proteomes" id="UP000753908">
    <property type="component" value="Unassembled WGS sequence"/>
</dbReference>
<gene>
    <name evidence="6" type="ORF">KME25_25555</name>
</gene>
<dbReference type="SUPFAM" id="SSF55931">
    <property type="entry name" value="Glutamine synthetase/guanido kinase"/>
    <property type="match status" value="1"/>
</dbReference>
<keyword evidence="2 5" id="KW-0547">Nucleotide-binding</keyword>
<keyword evidence="3 5" id="KW-0067">ATP-binding</keyword>
<dbReference type="AlphaFoldDB" id="A0A951UCC0"/>
<dbReference type="HAMAP" id="MF_01609">
    <property type="entry name" value="Glu_cys_ligase_2"/>
    <property type="match status" value="1"/>
</dbReference>
<evidence type="ECO:0000313" key="6">
    <source>
        <dbReference type="EMBL" id="MBW4547782.1"/>
    </source>
</evidence>
<dbReference type="NCBIfam" id="TIGR02050">
    <property type="entry name" value="gshA_cyan_rel"/>
    <property type="match status" value="1"/>
</dbReference>
<proteinExistence type="inferred from homology"/>
<dbReference type="EMBL" id="JAHHIF010000048">
    <property type="protein sequence ID" value="MBW4547782.1"/>
    <property type="molecule type" value="Genomic_DNA"/>
</dbReference>